<dbReference type="Proteomes" id="UP000295741">
    <property type="component" value="Unassembled WGS sequence"/>
</dbReference>
<comment type="caution">
    <text evidence="2">The sequence shown here is derived from an EMBL/GenBank/DDBJ whole genome shotgun (WGS) entry which is preliminary data.</text>
</comment>
<name>A0A4R6IXJ9_9BACT</name>
<organism evidence="2 3">
    <name type="scientific">Sediminibacterium goheungense</name>
    <dbReference type="NCBI Taxonomy" id="1086393"/>
    <lineage>
        <taxon>Bacteria</taxon>
        <taxon>Pseudomonadati</taxon>
        <taxon>Bacteroidota</taxon>
        <taxon>Chitinophagia</taxon>
        <taxon>Chitinophagales</taxon>
        <taxon>Chitinophagaceae</taxon>
        <taxon>Sediminibacterium</taxon>
    </lineage>
</organism>
<evidence type="ECO:0000313" key="2">
    <source>
        <dbReference type="EMBL" id="TDO26615.1"/>
    </source>
</evidence>
<dbReference type="InterPro" id="IPR025970">
    <property type="entry name" value="SusE"/>
</dbReference>
<dbReference type="OrthoDB" id="975117at2"/>
<dbReference type="EMBL" id="SNWP01000011">
    <property type="protein sequence ID" value="TDO26615.1"/>
    <property type="molecule type" value="Genomic_DNA"/>
</dbReference>
<dbReference type="AlphaFoldDB" id="A0A4R6IXJ9"/>
<protein>
    <submittedName>
        <fullName evidence="2">SusE-like outer membrane protein</fullName>
    </submittedName>
</protein>
<feature type="domain" description="SusE outer membrane protein" evidence="1">
    <location>
        <begin position="32"/>
        <end position="131"/>
    </location>
</feature>
<evidence type="ECO:0000259" key="1">
    <source>
        <dbReference type="Pfam" id="PF14292"/>
    </source>
</evidence>
<keyword evidence="3" id="KW-1185">Reference proteome</keyword>
<dbReference type="RefSeq" id="WP_133474493.1">
    <property type="nucleotide sequence ID" value="NZ_SNWP01000011.1"/>
</dbReference>
<sequence>MRKLPHNFLLFTCMFVVPLFFCKKQVDFAEAVVHNHLPSLSLNVSSSSIALFQANAKLNSVRFDWGYNGTILNDAIFYTLQFSLVDDQFETPLEVPLGSSLAAGFSVEEFNQLMHKLIEPGDVGDVAARIKYMRQVAYNQKIVSGEEIYYSDQVLLKVSTYRPIISYESPDYFTLPGNYQSWDPLLAPRIVSKPGEREYEGYVYFPIEYPQFLLVNGSKWSDFVFAFIGGNKFGIKGTSLSIFGGKGTYLINASTNTNTWAYTKIKSWGITGSAVQNSGKFDVEMMQDITNSCIWTVNVNLVAGDLIFRANNDNAIKFGNEWPAIDHIPDYNAEAIHITKAGNYTIELDLSIAGNYLYHIHKNRQQ</sequence>
<accession>A0A4R6IXJ9</accession>
<evidence type="ECO:0000313" key="3">
    <source>
        <dbReference type="Proteomes" id="UP000295741"/>
    </source>
</evidence>
<reference evidence="2 3" key="1">
    <citation type="submission" date="2019-03" db="EMBL/GenBank/DDBJ databases">
        <title>Genomic Encyclopedia of Archaeal and Bacterial Type Strains, Phase II (KMG-II): from individual species to whole genera.</title>
        <authorList>
            <person name="Goeker M."/>
        </authorList>
    </citation>
    <scope>NUCLEOTIDE SEQUENCE [LARGE SCALE GENOMIC DNA]</scope>
    <source>
        <strain evidence="2 3">DSM 28323</strain>
    </source>
</reference>
<proteinExistence type="predicted"/>
<dbReference type="Pfam" id="PF14292">
    <property type="entry name" value="SusE"/>
    <property type="match status" value="1"/>
</dbReference>
<gene>
    <name evidence="2" type="ORF">BC659_1923</name>
</gene>